<evidence type="ECO:0000259" key="1">
    <source>
        <dbReference type="SMART" id="SM00849"/>
    </source>
</evidence>
<dbReference type="SMART" id="SM00849">
    <property type="entry name" value="Lactamase_B"/>
    <property type="match status" value="1"/>
</dbReference>
<dbReference type="PANTHER" id="PTHR43546:SF3">
    <property type="entry name" value="UPF0173 METAL-DEPENDENT HYDROLASE MJ1163"/>
    <property type="match status" value="1"/>
</dbReference>
<dbReference type="PANTHER" id="PTHR43546">
    <property type="entry name" value="UPF0173 METAL-DEPENDENT HYDROLASE MJ1163-RELATED"/>
    <property type="match status" value="1"/>
</dbReference>
<dbReference type="InterPro" id="IPR036866">
    <property type="entry name" value="RibonucZ/Hydroxyglut_hydro"/>
</dbReference>
<dbReference type="InterPro" id="IPR050114">
    <property type="entry name" value="UPF0173_UPF0282_UlaG_hydrolase"/>
</dbReference>
<dbReference type="AlphaFoldDB" id="A0A0G1H2V5"/>
<dbReference type="EMBL" id="LCHU01000017">
    <property type="protein sequence ID" value="KKT40843.1"/>
    <property type="molecule type" value="Genomic_DNA"/>
</dbReference>
<evidence type="ECO:0000313" key="3">
    <source>
        <dbReference type="Proteomes" id="UP000034736"/>
    </source>
</evidence>
<evidence type="ECO:0000313" key="2">
    <source>
        <dbReference type="EMBL" id="KKT40843.1"/>
    </source>
</evidence>
<dbReference type="Gene3D" id="3.60.15.10">
    <property type="entry name" value="Ribonuclease Z/Hydroxyacylglutathione hydrolase-like"/>
    <property type="match status" value="1"/>
</dbReference>
<dbReference type="InterPro" id="IPR001279">
    <property type="entry name" value="Metallo-B-lactamas"/>
</dbReference>
<proteinExistence type="predicted"/>
<accession>A0A0G1H2V5</accession>
<dbReference type="Pfam" id="PF13483">
    <property type="entry name" value="Lactamase_B_3"/>
    <property type="match status" value="1"/>
</dbReference>
<gene>
    <name evidence="2" type="ORF">UW30_C0017G0013</name>
</gene>
<dbReference type="Proteomes" id="UP000034736">
    <property type="component" value="Unassembled WGS sequence"/>
</dbReference>
<sequence>MKISKHLHSCLLAEEAGKIILIDPGNYTFEEKALDIGKLEKLDFLLITHEHQDHIYLPFLKIILEKFPQVKIISSPSVAGLLGAEKISVSTEGNEVISFVSARHELLLGGKTTENYVFNIFGKLTHPGDSLQFAKSCDILALPIQAPWGSFVASVEKAVALKPKIVIPIHDWHWKDAARRRMYDMAKQYLAEKGIEFHGLEVGEASEI</sequence>
<organism evidence="2 3">
    <name type="scientific">Candidatus Giovannonibacteria bacterium GW2011_GWA2_44_13b</name>
    <dbReference type="NCBI Taxonomy" id="1618647"/>
    <lineage>
        <taxon>Bacteria</taxon>
        <taxon>Candidatus Giovannoniibacteriota</taxon>
    </lineage>
</organism>
<name>A0A0G1H2V5_9BACT</name>
<protein>
    <recommendedName>
        <fullName evidence="1">Metallo-beta-lactamase domain-containing protein</fullName>
    </recommendedName>
</protein>
<reference evidence="2 3" key="1">
    <citation type="journal article" date="2015" name="Nature">
        <title>rRNA introns, odd ribosomes, and small enigmatic genomes across a large radiation of phyla.</title>
        <authorList>
            <person name="Brown C.T."/>
            <person name="Hug L.A."/>
            <person name="Thomas B.C."/>
            <person name="Sharon I."/>
            <person name="Castelle C.J."/>
            <person name="Singh A."/>
            <person name="Wilkins M.J."/>
            <person name="Williams K.H."/>
            <person name="Banfield J.F."/>
        </authorList>
    </citation>
    <scope>NUCLEOTIDE SEQUENCE [LARGE SCALE GENOMIC DNA]</scope>
</reference>
<comment type="caution">
    <text evidence="2">The sequence shown here is derived from an EMBL/GenBank/DDBJ whole genome shotgun (WGS) entry which is preliminary data.</text>
</comment>
<dbReference type="SUPFAM" id="SSF56281">
    <property type="entry name" value="Metallo-hydrolase/oxidoreductase"/>
    <property type="match status" value="1"/>
</dbReference>
<dbReference type="STRING" id="1618647.UW30_C0017G0013"/>
<feature type="domain" description="Metallo-beta-lactamase" evidence="1">
    <location>
        <begin position="7"/>
        <end position="170"/>
    </location>
</feature>